<dbReference type="OrthoDB" id="8653412at2"/>
<evidence type="ECO:0000313" key="1">
    <source>
        <dbReference type="EMBL" id="CEN34243.1"/>
    </source>
</evidence>
<organism evidence="1 2">
    <name type="scientific">Capnocytophaga cynodegmi</name>
    <dbReference type="NCBI Taxonomy" id="28189"/>
    <lineage>
        <taxon>Bacteria</taxon>
        <taxon>Pseudomonadati</taxon>
        <taxon>Bacteroidota</taxon>
        <taxon>Flavobacteriia</taxon>
        <taxon>Flavobacteriales</taxon>
        <taxon>Flavobacteriaceae</taxon>
        <taxon>Capnocytophaga</taxon>
    </lineage>
</organism>
<dbReference type="EMBL" id="CDOG01000002">
    <property type="protein sequence ID" value="CEN34243.1"/>
    <property type="molecule type" value="Genomic_DNA"/>
</dbReference>
<reference evidence="1 2" key="1">
    <citation type="submission" date="2015-01" db="EMBL/GenBank/DDBJ databases">
        <authorList>
            <person name="Xiang T."/>
            <person name="Song Y."/>
            <person name="Huang L."/>
            <person name="Wang B."/>
            <person name="Wu P."/>
        </authorList>
    </citation>
    <scope>NUCLEOTIDE SEQUENCE [LARGE SCALE GENOMIC DNA]</scope>
    <source>
        <strain evidence="1 2">Ccy74</strain>
    </source>
</reference>
<accession>A0A0B7H9I2</accession>
<proteinExistence type="predicted"/>
<dbReference type="Proteomes" id="UP000038083">
    <property type="component" value="Unassembled WGS sequence"/>
</dbReference>
<name>A0A0B7H9I2_9FLAO</name>
<evidence type="ECO:0000313" key="2">
    <source>
        <dbReference type="Proteomes" id="UP000038083"/>
    </source>
</evidence>
<gene>
    <name evidence="1" type="ORF">CCYN74_100099</name>
</gene>
<sequence length="272" mass="30743">MNIKHSQILEKLAAKYLVETIDDDLARLVWLAMTGSANETPQKQLATILPKLLLRWDCALKPSAEKNKKHYRNKALVAMATLLHKYGFSQPSITSQAIDAIDALNKDVVLSDDFERKSIYIKELLQSTPVPLKRRPALPESITFYRPKDIIAIELENIFYIAYIHTDTGINQSPVVEFYEQTFDKVPTLDQLKNTRAIGEKYSDGTTKISKFSIRGLKYLPDPAGQVTLIASAIDTPPDNSHLKNPIGLYSMSDIFEIQTIIKRMFSQGDDK</sequence>
<dbReference type="AlphaFoldDB" id="A0A0B7H9I2"/>
<protein>
    <submittedName>
        <fullName evidence="1">Uncharacterized protein</fullName>
    </submittedName>
</protein>
<dbReference type="RefSeq" id="WP_041995728.1">
    <property type="nucleotide sequence ID" value="NZ_CDOG01000002.1"/>
</dbReference>